<dbReference type="SUPFAM" id="SSF50494">
    <property type="entry name" value="Trypsin-like serine proteases"/>
    <property type="match status" value="1"/>
</dbReference>
<dbReference type="GO" id="GO:0006508">
    <property type="term" value="P:proteolysis"/>
    <property type="evidence" value="ECO:0007669"/>
    <property type="project" value="UniProtKB-KW"/>
</dbReference>
<evidence type="ECO:0000256" key="3">
    <source>
        <dbReference type="ARBA" id="ARBA00022825"/>
    </source>
</evidence>
<keyword evidence="1 7" id="KW-0645">Protease</keyword>
<evidence type="ECO:0000256" key="4">
    <source>
        <dbReference type="ARBA" id="ARBA00023157"/>
    </source>
</evidence>
<dbReference type="SMART" id="SM00202">
    <property type="entry name" value="SR"/>
    <property type="match status" value="1"/>
</dbReference>
<dbReference type="SUPFAM" id="SSF57424">
    <property type="entry name" value="LDL receptor-like module"/>
    <property type="match status" value="1"/>
</dbReference>
<evidence type="ECO:0000256" key="5">
    <source>
        <dbReference type="ARBA" id="ARBA00023180"/>
    </source>
</evidence>
<feature type="signal peptide" evidence="9">
    <location>
        <begin position="1"/>
        <end position="17"/>
    </location>
</feature>
<dbReference type="Pfam" id="PF15494">
    <property type="entry name" value="SRCR_2"/>
    <property type="match status" value="1"/>
</dbReference>
<dbReference type="AlphaFoldDB" id="A0A5A9P670"/>
<dbReference type="Gene3D" id="4.10.400.10">
    <property type="entry name" value="Low-density Lipoprotein Receptor"/>
    <property type="match status" value="1"/>
</dbReference>
<keyword evidence="13" id="KW-1185">Reference proteome</keyword>
<proteinExistence type="predicted"/>
<evidence type="ECO:0000256" key="7">
    <source>
        <dbReference type="RuleBase" id="RU363034"/>
    </source>
</evidence>
<keyword evidence="9" id="KW-0732">Signal</keyword>
<dbReference type="CDD" id="cd00112">
    <property type="entry name" value="LDLa"/>
    <property type="match status" value="1"/>
</dbReference>
<dbReference type="Gene3D" id="3.10.250.10">
    <property type="entry name" value="SRCR-like domain"/>
    <property type="match status" value="1"/>
</dbReference>
<evidence type="ECO:0000256" key="8">
    <source>
        <dbReference type="SAM" id="Phobius"/>
    </source>
</evidence>
<evidence type="ECO:0000259" key="11">
    <source>
        <dbReference type="PROSITE" id="PS50287"/>
    </source>
</evidence>
<keyword evidence="8" id="KW-1133">Transmembrane helix</keyword>
<dbReference type="Gene3D" id="2.40.10.10">
    <property type="entry name" value="Trypsin-like serine proteases"/>
    <property type="match status" value="2"/>
</dbReference>
<dbReference type="GO" id="GO:0016020">
    <property type="term" value="C:membrane"/>
    <property type="evidence" value="ECO:0007669"/>
    <property type="project" value="InterPro"/>
</dbReference>
<accession>A0A5A9P670</accession>
<dbReference type="PROSITE" id="PS50240">
    <property type="entry name" value="TRYPSIN_DOM"/>
    <property type="match status" value="1"/>
</dbReference>
<feature type="transmembrane region" description="Helical" evidence="8">
    <location>
        <begin position="29"/>
        <end position="50"/>
    </location>
</feature>
<keyword evidence="8 12" id="KW-0812">Transmembrane</keyword>
<feature type="domain" description="Peptidase S1" evidence="10">
    <location>
        <begin position="209"/>
        <end position="438"/>
    </location>
</feature>
<dbReference type="InterPro" id="IPR036772">
    <property type="entry name" value="SRCR-like_dom_sf"/>
</dbReference>
<evidence type="ECO:0000256" key="6">
    <source>
        <dbReference type="PROSITE-ProRule" id="PRU00196"/>
    </source>
</evidence>
<feature type="chain" id="PRO_5022755034" evidence="9">
    <location>
        <begin position="18"/>
        <end position="442"/>
    </location>
</feature>
<dbReference type="GO" id="GO:0004252">
    <property type="term" value="F:serine-type endopeptidase activity"/>
    <property type="evidence" value="ECO:0007669"/>
    <property type="project" value="InterPro"/>
</dbReference>
<dbReference type="SUPFAM" id="SSF56487">
    <property type="entry name" value="SRCR-like"/>
    <property type="match status" value="1"/>
</dbReference>
<evidence type="ECO:0000256" key="2">
    <source>
        <dbReference type="ARBA" id="ARBA00022801"/>
    </source>
</evidence>
<dbReference type="PANTHER" id="PTHR24252">
    <property type="entry name" value="ACROSIN-RELATED"/>
    <property type="match status" value="1"/>
</dbReference>
<organism evidence="12 13">
    <name type="scientific">Triplophysa tibetana</name>
    <dbReference type="NCBI Taxonomy" id="1572043"/>
    <lineage>
        <taxon>Eukaryota</taxon>
        <taxon>Metazoa</taxon>
        <taxon>Chordata</taxon>
        <taxon>Craniata</taxon>
        <taxon>Vertebrata</taxon>
        <taxon>Euteleostomi</taxon>
        <taxon>Actinopterygii</taxon>
        <taxon>Neopterygii</taxon>
        <taxon>Teleostei</taxon>
        <taxon>Ostariophysi</taxon>
        <taxon>Cypriniformes</taxon>
        <taxon>Nemacheilidae</taxon>
        <taxon>Triplophysa</taxon>
    </lineage>
</organism>
<dbReference type="InterPro" id="IPR001190">
    <property type="entry name" value="SRCR"/>
</dbReference>
<comment type="caution">
    <text evidence="12">The sequence shown here is derived from an EMBL/GenBank/DDBJ whole genome shotgun (WGS) entry which is preliminary data.</text>
</comment>
<evidence type="ECO:0000256" key="9">
    <source>
        <dbReference type="SAM" id="SignalP"/>
    </source>
</evidence>
<dbReference type="CDD" id="cd00190">
    <property type="entry name" value="Tryp_SPc"/>
    <property type="match status" value="1"/>
</dbReference>
<dbReference type="InterPro" id="IPR036055">
    <property type="entry name" value="LDL_receptor-like_sf"/>
</dbReference>
<feature type="domain" description="SRCR" evidence="11">
    <location>
        <begin position="79"/>
        <end position="198"/>
    </location>
</feature>
<keyword evidence="8" id="KW-0472">Membrane</keyword>
<dbReference type="PROSITE" id="PS00135">
    <property type="entry name" value="TRYPSIN_SER"/>
    <property type="match status" value="1"/>
</dbReference>
<dbReference type="FunFam" id="2.40.10.10:FF:000003">
    <property type="entry name" value="Transmembrane serine protease 3"/>
    <property type="match status" value="1"/>
</dbReference>
<dbReference type="PANTHER" id="PTHR24252:SF7">
    <property type="entry name" value="HYALIN"/>
    <property type="match status" value="1"/>
</dbReference>
<dbReference type="InterPro" id="IPR009003">
    <property type="entry name" value="Peptidase_S1_PA"/>
</dbReference>
<gene>
    <name evidence="12" type="ORF">E1301_Tti017323</name>
</gene>
<dbReference type="Proteomes" id="UP000324632">
    <property type="component" value="Chromosome 9"/>
</dbReference>
<dbReference type="PROSITE" id="PS00134">
    <property type="entry name" value="TRYPSIN_HIS"/>
    <property type="match status" value="1"/>
</dbReference>
<dbReference type="SMART" id="SM00020">
    <property type="entry name" value="Tryp_SPc"/>
    <property type="match status" value="1"/>
</dbReference>
<dbReference type="InterPro" id="IPR043504">
    <property type="entry name" value="Peptidase_S1_PA_chymotrypsin"/>
</dbReference>
<dbReference type="InterPro" id="IPR002172">
    <property type="entry name" value="LDrepeatLR_classA_rpt"/>
</dbReference>
<dbReference type="InterPro" id="IPR018114">
    <property type="entry name" value="TRYPSIN_HIS"/>
</dbReference>
<dbReference type="PRINTS" id="PR00722">
    <property type="entry name" value="CHYMOTRYPSIN"/>
</dbReference>
<keyword evidence="2 7" id="KW-0378">Hydrolase</keyword>
<dbReference type="Pfam" id="PF00089">
    <property type="entry name" value="Trypsin"/>
    <property type="match status" value="1"/>
</dbReference>
<keyword evidence="5" id="KW-0325">Glycoprotein</keyword>
<evidence type="ECO:0000259" key="10">
    <source>
        <dbReference type="PROSITE" id="PS50240"/>
    </source>
</evidence>
<dbReference type="InterPro" id="IPR033116">
    <property type="entry name" value="TRYPSIN_SER"/>
</dbReference>
<dbReference type="InterPro" id="IPR001314">
    <property type="entry name" value="Peptidase_S1A"/>
</dbReference>
<reference evidence="12 13" key="1">
    <citation type="journal article" date="2019" name="Mol. Ecol. Resour.">
        <title>Chromosome-level genome assembly of Triplophysa tibetana, a fish adapted to the harsh high-altitude environment of the Tibetan Plateau.</title>
        <authorList>
            <person name="Yang X."/>
            <person name="Liu H."/>
            <person name="Ma Z."/>
            <person name="Zou Y."/>
            <person name="Zou M."/>
            <person name="Mao Y."/>
            <person name="Li X."/>
            <person name="Wang H."/>
            <person name="Chen T."/>
            <person name="Wang W."/>
            <person name="Yang R."/>
        </authorList>
    </citation>
    <scope>NUCLEOTIDE SEQUENCE [LARGE SCALE GENOMIC DNA]</scope>
    <source>
        <strain evidence="12">TTIB1903HZAU</strain>
        <tissue evidence="12">Muscle</tissue>
    </source>
</reference>
<evidence type="ECO:0000313" key="12">
    <source>
        <dbReference type="EMBL" id="KAA0717242.1"/>
    </source>
</evidence>
<dbReference type="EMBL" id="SOYY01000009">
    <property type="protein sequence ID" value="KAA0717242.1"/>
    <property type="molecule type" value="Genomic_DNA"/>
</dbReference>
<name>A0A5A9P670_9TELE</name>
<evidence type="ECO:0000313" key="13">
    <source>
        <dbReference type="Proteomes" id="UP000324632"/>
    </source>
</evidence>
<dbReference type="InterPro" id="IPR001254">
    <property type="entry name" value="Trypsin_dom"/>
</dbReference>
<comment type="caution">
    <text evidence="6">Lacks conserved residue(s) required for the propagation of feature annotation.</text>
</comment>
<evidence type="ECO:0000256" key="1">
    <source>
        <dbReference type="ARBA" id="ARBA00022670"/>
    </source>
</evidence>
<protein>
    <submittedName>
        <fullName evidence="12">Transmembrane protease serine 4</fullName>
    </submittedName>
</protein>
<sequence length="442" mass="48766">MDYWNVVVLILLIVTQSFPTEESRARFRLTVITVCCVTVILTTLIVGLYFTVRIVNTKFFYCSGSLRFISIEKACDAKADCAGGEDELNCVTKLRTNGTFPVKLVGDRLILQVLINEGGWRTVCADNWRTKHTRLTCQQLGFTLSPRSARFPVKGLLIPSLRNAYATVGTDSINADIQSFLTASDKCVSGSVVSLSCSDCGEVVEQDRIVGGVDTEIEQWPWQVSLQWNKKHMCGGALVSTLWIVSAAHCFTGRTRELSRWTVVMGHSQLENVSGVTIEHVFVHKDYSRLTNDFDIAMLKLTGAVTLKDILRSQCFHKFAIQLSVNDMLVVTGWGLLKEKGQAPSVLQKASVPLIDKSECSKPEVYGPAITPRMLCAGFLEGNIDSCQGDSGGPLVFLSSRWQLLGIVSWGVGCAREGKPGVYTDVSQLLDWIYTVMETHGE</sequence>
<dbReference type="PROSITE" id="PS50287">
    <property type="entry name" value="SRCR_2"/>
    <property type="match status" value="1"/>
</dbReference>
<keyword evidence="4" id="KW-1015">Disulfide bond</keyword>
<keyword evidence="3 7" id="KW-0720">Serine protease</keyword>